<keyword evidence="2" id="KW-1185">Reference proteome</keyword>
<evidence type="ECO:0000313" key="2">
    <source>
        <dbReference type="Proteomes" id="UP001358586"/>
    </source>
</evidence>
<protein>
    <submittedName>
        <fullName evidence="1">Uncharacterized protein</fullName>
    </submittedName>
</protein>
<organism evidence="1 2">
    <name type="scientific">Gossypium arboreum</name>
    <name type="common">Tree cotton</name>
    <name type="synonym">Gossypium nanking</name>
    <dbReference type="NCBI Taxonomy" id="29729"/>
    <lineage>
        <taxon>Eukaryota</taxon>
        <taxon>Viridiplantae</taxon>
        <taxon>Streptophyta</taxon>
        <taxon>Embryophyta</taxon>
        <taxon>Tracheophyta</taxon>
        <taxon>Spermatophyta</taxon>
        <taxon>Magnoliopsida</taxon>
        <taxon>eudicotyledons</taxon>
        <taxon>Gunneridae</taxon>
        <taxon>Pentapetalae</taxon>
        <taxon>rosids</taxon>
        <taxon>malvids</taxon>
        <taxon>Malvales</taxon>
        <taxon>Malvaceae</taxon>
        <taxon>Malvoideae</taxon>
        <taxon>Gossypium</taxon>
    </lineage>
</organism>
<reference evidence="1 2" key="1">
    <citation type="submission" date="2023-03" db="EMBL/GenBank/DDBJ databases">
        <title>WGS of Gossypium arboreum.</title>
        <authorList>
            <person name="Yu D."/>
        </authorList>
    </citation>
    <scope>NUCLEOTIDE SEQUENCE [LARGE SCALE GENOMIC DNA]</scope>
    <source>
        <tissue evidence="1">Leaf</tissue>
    </source>
</reference>
<name>A0ABR0PN08_GOSAR</name>
<accession>A0ABR0PN08</accession>
<sequence length="73" mass="8451">MAKSYIHLGDKHISINQLQMVEDQILQCHIRNLSGRPSSLIETYLREVGFFHVAYLGRRCKLDPKLISALVER</sequence>
<proteinExistence type="predicted"/>
<dbReference type="EMBL" id="JARKNE010000006">
    <property type="protein sequence ID" value="KAK5825817.1"/>
    <property type="molecule type" value="Genomic_DNA"/>
</dbReference>
<gene>
    <name evidence="1" type="ORF">PVK06_020685</name>
</gene>
<comment type="caution">
    <text evidence="1">The sequence shown here is derived from an EMBL/GenBank/DDBJ whole genome shotgun (WGS) entry which is preliminary data.</text>
</comment>
<evidence type="ECO:0000313" key="1">
    <source>
        <dbReference type="EMBL" id="KAK5825817.1"/>
    </source>
</evidence>
<dbReference type="Proteomes" id="UP001358586">
    <property type="component" value="Chromosome 6"/>
</dbReference>